<evidence type="ECO:0000313" key="2">
    <source>
        <dbReference type="EMBL" id="GBP46764.1"/>
    </source>
</evidence>
<sequence>MSANYVKRNEIGGLCWFAAAWAPARGHDNHNSRRAEWRVLLPPEKQDRKQIAVTTRTRLYVFVLAGVLAQAGVLVIAKKAFRLSDTSERPRGARAAAGGSLFPLASAPTPNCARVRRFPPYDDDTKSRIRLGLSRRLYEA</sequence>
<feature type="transmembrane region" description="Helical" evidence="1">
    <location>
        <begin position="59"/>
        <end position="77"/>
    </location>
</feature>
<reference evidence="2 3" key="1">
    <citation type="journal article" date="2019" name="Commun. Biol.">
        <title>The bagworm genome reveals a unique fibroin gene that provides high tensile strength.</title>
        <authorList>
            <person name="Kono N."/>
            <person name="Nakamura H."/>
            <person name="Ohtoshi R."/>
            <person name="Tomita M."/>
            <person name="Numata K."/>
            <person name="Arakawa K."/>
        </authorList>
    </citation>
    <scope>NUCLEOTIDE SEQUENCE [LARGE SCALE GENOMIC DNA]</scope>
</reference>
<evidence type="ECO:0000256" key="1">
    <source>
        <dbReference type="SAM" id="Phobius"/>
    </source>
</evidence>
<name>A0A4C1W9F0_EUMVA</name>
<keyword evidence="3" id="KW-1185">Reference proteome</keyword>
<proteinExistence type="predicted"/>
<comment type="caution">
    <text evidence="2">The sequence shown here is derived from an EMBL/GenBank/DDBJ whole genome shotgun (WGS) entry which is preliminary data.</text>
</comment>
<dbReference type="EMBL" id="BGZK01000488">
    <property type="protein sequence ID" value="GBP46764.1"/>
    <property type="molecule type" value="Genomic_DNA"/>
</dbReference>
<evidence type="ECO:0000313" key="3">
    <source>
        <dbReference type="Proteomes" id="UP000299102"/>
    </source>
</evidence>
<dbReference type="AlphaFoldDB" id="A0A4C1W9F0"/>
<protein>
    <submittedName>
        <fullName evidence="2">Uncharacterized protein</fullName>
    </submittedName>
</protein>
<gene>
    <name evidence="2" type="ORF">EVAR_87018_1</name>
</gene>
<keyword evidence="1" id="KW-0812">Transmembrane</keyword>
<keyword evidence="1" id="KW-1133">Transmembrane helix</keyword>
<accession>A0A4C1W9F0</accession>
<keyword evidence="1" id="KW-0472">Membrane</keyword>
<dbReference type="Proteomes" id="UP000299102">
    <property type="component" value="Unassembled WGS sequence"/>
</dbReference>
<organism evidence="2 3">
    <name type="scientific">Eumeta variegata</name>
    <name type="common">Bagworm moth</name>
    <name type="synonym">Eumeta japonica</name>
    <dbReference type="NCBI Taxonomy" id="151549"/>
    <lineage>
        <taxon>Eukaryota</taxon>
        <taxon>Metazoa</taxon>
        <taxon>Ecdysozoa</taxon>
        <taxon>Arthropoda</taxon>
        <taxon>Hexapoda</taxon>
        <taxon>Insecta</taxon>
        <taxon>Pterygota</taxon>
        <taxon>Neoptera</taxon>
        <taxon>Endopterygota</taxon>
        <taxon>Lepidoptera</taxon>
        <taxon>Glossata</taxon>
        <taxon>Ditrysia</taxon>
        <taxon>Tineoidea</taxon>
        <taxon>Psychidae</taxon>
        <taxon>Oiketicinae</taxon>
        <taxon>Eumeta</taxon>
    </lineage>
</organism>